<accession>G5J4E6</accession>
<proteinExistence type="inferred from homology"/>
<dbReference type="Proteomes" id="UP000003477">
    <property type="component" value="Unassembled WGS sequence"/>
</dbReference>
<evidence type="ECO:0000313" key="8">
    <source>
        <dbReference type="EMBL" id="EHJ12958.1"/>
    </source>
</evidence>
<keyword evidence="5" id="KW-0175">Coiled coil</keyword>
<dbReference type="RefSeq" id="WP_007310604.1">
    <property type="nucleotide sequence ID" value="NZ_AESD01000355.1"/>
</dbReference>
<feature type="coiled-coil region" evidence="5">
    <location>
        <begin position="21"/>
        <end position="65"/>
    </location>
</feature>
<comment type="caution">
    <text evidence="8">The sequence shown here is derived from an EMBL/GenBank/DDBJ whole genome shotgun (WGS) entry which is preliminary data.</text>
</comment>
<gene>
    <name evidence="8" type="ORF">CWATWH0003_2368t4</name>
</gene>
<evidence type="ECO:0000256" key="2">
    <source>
        <dbReference type="ARBA" id="ARBA00022578"/>
    </source>
</evidence>
<comment type="similarity">
    <text evidence="1">In the C-terminal section; belongs to the transposase 35 family.</text>
</comment>
<protein>
    <submittedName>
        <fullName evidence="8">Transposase, IS200/IS605 family</fullName>
    </submittedName>
</protein>
<evidence type="ECO:0000256" key="1">
    <source>
        <dbReference type="ARBA" id="ARBA00008761"/>
    </source>
</evidence>
<feature type="domain" description="Probable transposase IS891/IS1136/IS1341" evidence="6">
    <location>
        <begin position="1"/>
        <end position="87"/>
    </location>
</feature>
<keyword evidence="4" id="KW-0233">DNA recombination</keyword>
<reference evidence="8 9" key="1">
    <citation type="journal article" date="2011" name="Front. Microbiol.">
        <title>Two Strains of Crocosphaera watsonii with Highly Conserved Genomes are Distinguished by Strain-Specific Features.</title>
        <authorList>
            <person name="Bench S.R."/>
            <person name="Ilikchyan I.N."/>
            <person name="Tripp H.J."/>
            <person name="Zehr J.P."/>
        </authorList>
    </citation>
    <scope>NUCLEOTIDE SEQUENCE [LARGE SCALE GENOMIC DNA]</scope>
    <source>
        <strain evidence="8 9">WH 0003</strain>
    </source>
</reference>
<evidence type="ECO:0000313" key="9">
    <source>
        <dbReference type="Proteomes" id="UP000003477"/>
    </source>
</evidence>
<dbReference type="GO" id="GO:0003677">
    <property type="term" value="F:DNA binding"/>
    <property type="evidence" value="ECO:0007669"/>
    <property type="project" value="UniProtKB-KW"/>
</dbReference>
<name>G5J4E6_CROWT</name>
<dbReference type="InterPro" id="IPR001959">
    <property type="entry name" value="Transposase"/>
</dbReference>
<dbReference type="GeneID" id="88766058"/>
<evidence type="ECO:0000256" key="4">
    <source>
        <dbReference type="ARBA" id="ARBA00023172"/>
    </source>
</evidence>
<dbReference type="Pfam" id="PF07282">
    <property type="entry name" value="Cas12f1-like_TNB"/>
    <property type="match status" value="1"/>
</dbReference>
<feature type="non-terminal residue" evidence="8">
    <location>
        <position position="1"/>
    </location>
</feature>
<evidence type="ECO:0000259" key="6">
    <source>
        <dbReference type="Pfam" id="PF01385"/>
    </source>
</evidence>
<evidence type="ECO:0000256" key="5">
    <source>
        <dbReference type="SAM" id="Coils"/>
    </source>
</evidence>
<dbReference type="EMBL" id="AESD01000355">
    <property type="protein sequence ID" value="EHJ12958.1"/>
    <property type="molecule type" value="Genomic_DNA"/>
</dbReference>
<dbReference type="InterPro" id="IPR010095">
    <property type="entry name" value="Cas12f1-like_TNB"/>
</dbReference>
<dbReference type="GO" id="GO:0006310">
    <property type="term" value="P:DNA recombination"/>
    <property type="evidence" value="ECO:0007669"/>
    <property type="project" value="UniProtKB-KW"/>
</dbReference>
<feature type="domain" description="Cas12f1-like TNB" evidence="7">
    <location>
        <begin position="105"/>
        <end position="171"/>
    </location>
</feature>
<keyword evidence="2" id="KW-0815">Transposition</keyword>
<evidence type="ECO:0000259" key="7">
    <source>
        <dbReference type="Pfam" id="PF07282"/>
    </source>
</evidence>
<organism evidence="8 9">
    <name type="scientific">Crocosphaera watsonii WH 0003</name>
    <dbReference type="NCBI Taxonomy" id="423471"/>
    <lineage>
        <taxon>Bacteria</taxon>
        <taxon>Bacillati</taxon>
        <taxon>Cyanobacteriota</taxon>
        <taxon>Cyanophyceae</taxon>
        <taxon>Oscillatoriophycideae</taxon>
        <taxon>Chroococcales</taxon>
        <taxon>Aphanothecaceae</taxon>
        <taxon>Crocosphaera</taxon>
    </lineage>
</organism>
<dbReference type="AlphaFoldDB" id="G5J4E6"/>
<sequence length="227" mass="25650">LGFEKFVATSDGEEIKRPRFLTTLQRKVELLQRRLKNKEKGSNNRHKLNQKIARLHQRITDTRKDWHFKLAHHLCDGVGMIFVEDINFVSWQRGMLSKHSADAGFGQFFNILEWVWLSRDVYFAKVNKDGTSQTCPNCGAHTGKKTLDVRVHHCHECGYTTTRDVAASQEIRNRGITSVGQMVAGRLTSFEETSQALGPKNVCGLRATGRITRDALVGGGRSRKLAS</sequence>
<dbReference type="Pfam" id="PF01385">
    <property type="entry name" value="OrfB_IS605"/>
    <property type="match status" value="1"/>
</dbReference>
<dbReference type="GO" id="GO:0032196">
    <property type="term" value="P:transposition"/>
    <property type="evidence" value="ECO:0007669"/>
    <property type="project" value="UniProtKB-KW"/>
</dbReference>
<dbReference type="PATRIC" id="fig|423471.3.peg.2226"/>
<dbReference type="NCBIfam" id="NF040570">
    <property type="entry name" value="guided_TnpB"/>
    <property type="match status" value="1"/>
</dbReference>
<keyword evidence="3" id="KW-0238">DNA-binding</keyword>
<evidence type="ECO:0000256" key="3">
    <source>
        <dbReference type="ARBA" id="ARBA00023125"/>
    </source>
</evidence>